<dbReference type="Proteomes" id="UP000273807">
    <property type="component" value="Unassembled WGS sequence"/>
</dbReference>
<sequence length="79" mass="8618">MNTGFLGVGPYPEEVLAVVPGDTPVRSPDVVMDRGFELPAPPDAVWPWVLQLGRKRSGWYLPRRGGTRRPAPAARTAAH</sequence>
<dbReference type="EMBL" id="RBED01000137">
    <property type="protein sequence ID" value="RNL49903.1"/>
    <property type="molecule type" value="Genomic_DNA"/>
</dbReference>
<evidence type="ECO:0000313" key="1">
    <source>
        <dbReference type="EMBL" id="RNL49903.1"/>
    </source>
</evidence>
<reference evidence="1 2" key="1">
    <citation type="submission" date="2018-10" db="EMBL/GenBank/DDBJ databases">
        <title>Genome sequencing of Arthrobacter oryzae TNB02.</title>
        <authorList>
            <person name="Cho Y.-J."/>
            <person name="Cho A."/>
            <person name="Kim O.-S."/>
        </authorList>
    </citation>
    <scope>NUCLEOTIDE SEQUENCE [LARGE SCALE GENOMIC DNA]</scope>
    <source>
        <strain evidence="1 2">TNB02</strain>
    </source>
</reference>
<name>A0A3N0BMB2_9MICC</name>
<organism evidence="1 2">
    <name type="scientific">Arthrobacter oryzae</name>
    <dbReference type="NCBI Taxonomy" id="409290"/>
    <lineage>
        <taxon>Bacteria</taxon>
        <taxon>Bacillati</taxon>
        <taxon>Actinomycetota</taxon>
        <taxon>Actinomycetes</taxon>
        <taxon>Micrococcales</taxon>
        <taxon>Micrococcaceae</taxon>
        <taxon>Arthrobacter</taxon>
    </lineage>
</organism>
<accession>A0A3N0BMB2</accession>
<comment type="caution">
    <text evidence="1">The sequence shown here is derived from an EMBL/GenBank/DDBJ whole genome shotgun (WGS) entry which is preliminary data.</text>
</comment>
<dbReference type="AlphaFoldDB" id="A0A3N0BMB2"/>
<proteinExistence type="predicted"/>
<protein>
    <submittedName>
        <fullName evidence="1">Uncharacterized protein</fullName>
    </submittedName>
</protein>
<keyword evidence="2" id="KW-1185">Reference proteome</keyword>
<gene>
    <name evidence="1" type="ORF">D7003_17385</name>
</gene>
<dbReference type="RefSeq" id="WP_123256675.1">
    <property type="nucleotide sequence ID" value="NZ_RBED01000137.1"/>
</dbReference>
<dbReference type="OrthoDB" id="3255669at2"/>
<evidence type="ECO:0000313" key="2">
    <source>
        <dbReference type="Proteomes" id="UP000273807"/>
    </source>
</evidence>